<keyword evidence="2 5" id="KW-0238">DNA-binding</keyword>
<keyword evidence="1" id="KW-0805">Transcription regulation</keyword>
<accession>A0ABX0U9H2</accession>
<dbReference type="Pfam" id="PF01638">
    <property type="entry name" value="HxlR"/>
    <property type="match status" value="1"/>
</dbReference>
<dbReference type="Proteomes" id="UP000745859">
    <property type="component" value="Unassembled WGS sequence"/>
</dbReference>
<evidence type="ECO:0000256" key="2">
    <source>
        <dbReference type="ARBA" id="ARBA00023125"/>
    </source>
</evidence>
<name>A0ABX0U9H2_9FLAO</name>
<dbReference type="InterPro" id="IPR036388">
    <property type="entry name" value="WH-like_DNA-bd_sf"/>
</dbReference>
<dbReference type="PANTHER" id="PTHR33204">
    <property type="entry name" value="TRANSCRIPTIONAL REGULATOR, MARR FAMILY"/>
    <property type="match status" value="1"/>
</dbReference>
<dbReference type="PANTHER" id="PTHR33204:SF33">
    <property type="entry name" value="TRANSCRIPTIONAL REGULATOR, MARR FAMILY"/>
    <property type="match status" value="1"/>
</dbReference>
<keyword evidence="6" id="KW-1185">Reference proteome</keyword>
<proteinExistence type="predicted"/>
<evidence type="ECO:0000313" key="5">
    <source>
        <dbReference type="EMBL" id="NIJ45480.1"/>
    </source>
</evidence>
<sequence>MENKSDKSLYKLNGELDREVLFLKKPQIKLNDKIFSCPTSTAMELIGGKWKGVILFHLISSKKRYNELRKEIPLLNERTLSMQLKQLEADGIISRKAYYKKPPLKVEYALTKFGKGLIPILEMITEWGIIAAQEKGEFIIE</sequence>
<feature type="domain" description="HTH hxlR-type" evidence="4">
    <location>
        <begin position="37"/>
        <end position="136"/>
    </location>
</feature>
<evidence type="ECO:0000259" key="4">
    <source>
        <dbReference type="PROSITE" id="PS51118"/>
    </source>
</evidence>
<reference evidence="5 6" key="1">
    <citation type="submission" date="2020-03" db="EMBL/GenBank/DDBJ databases">
        <title>Genomic Encyclopedia of Type Strains, Phase IV (KMG-IV): sequencing the most valuable type-strain genomes for metagenomic binning, comparative biology and taxonomic classification.</title>
        <authorList>
            <person name="Goeker M."/>
        </authorList>
    </citation>
    <scope>NUCLEOTIDE SEQUENCE [LARGE SCALE GENOMIC DNA]</scope>
    <source>
        <strain evidence="5 6">DSM 101599</strain>
    </source>
</reference>
<comment type="caution">
    <text evidence="5">The sequence shown here is derived from an EMBL/GenBank/DDBJ whole genome shotgun (WGS) entry which is preliminary data.</text>
</comment>
<evidence type="ECO:0000313" key="6">
    <source>
        <dbReference type="Proteomes" id="UP000745859"/>
    </source>
</evidence>
<evidence type="ECO:0000256" key="3">
    <source>
        <dbReference type="ARBA" id="ARBA00023163"/>
    </source>
</evidence>
<dbReference type="GO" id="GO:0003677">
    <property type="term" value="F:DNA binding"/>
    <property type="evidence" value="ECO:0007669"/>
    <property type="project" value="UniProtKB-KW"/>
</dbReference>
<protein>
    <submittedName>
        <fullName evidence="5">DNA-binding HxlR family transcriptional regulator</fullName>
    </submittedName>
</protein>
<dbReference type="Gene3D" id="1.10.10.10">
    <property type="entry name" value="Winged helix-like DNA-binding domain superfamily/Winged helix DNA-binding domain"/>
    <property type="match status" value="1"/>
</dbReference>
<dbReference type="PROSITE" id="PS51118">
    <property type="entry name" value="HTH_HXLR"/>
    <property type="match status" value="1"/>
</dbReference>
<gene>
    <name evidence="5" type="ORF">FHR24_001948</name>
</gene>
<dbReference type="InterPro" id="IPR002577">
    <property type="entry name" value="HTH_HxlR"/>
</dbReference>
<keyword evidence="3" id="KW-0804">Transcription</keyword>
<dbReference type="EMBL" id="JAASQL010000002">
    <property type="protein sequence ID" value="NIJ45480.1"/>
    <property type="molecule type" value="Genomic_DNA"/>
</dbReference>
<organism evidence="5 6">
    <name type="scientific">Wenyingzhuangia heitensis</name>
    <dbReference type="NCBI Taxonomy" id="1487859"/>
    <lineage>
        <taxon>Bacteria</taxon>
        <taxon>Pseudomonadati</taxon>
        <taxon>Bacteroidota</taxon>
        <taxon>Flavobacteriia</taxon>
        <taxon>Flavobacteriales</taxon>
        <taxon>Flavobacteriaceae</taxon>
        <taxon>Wenyingzhuangia</taxon>
    </lineage>
</organism>
<dbReference type="SUPFAM" id="SSF46785">
    <property type="entry name" value="Winged helix' DNA-binding domain"/>
    <property type="match status" value="1"/>
</dbReference>
<dbReference type="InterPro" id="IPR036390">
    <property type="entry name" value="WH_DNA-bd_sf"/>
</dbReference>
<evidence type="ECO:0000256" key="1">
    <source>
        <dbReference type="ARBA" id="ARBA00023015"/>
    </source>
</evidence>